<sequence length="102" mass="11886">MATPPTRRAILDLYSTMLRTSRSFSSYNFREYFLRRTKDTFRVMQEETDPAKVTNLYSDAVAELTVLRRSVIVNQLYGGWTLAVEKQERGNQPEDIKTRSDS</sequence>
<name>A0A9P5YHH4_9AGAR</name>
<keyword evidence="4" id="KW-1185">Reference proteome</keyword>
<protein>
    <recommendedName>
        <fullName evidence="2">Complex 1 LYR protein domain-containing protein</fullName>
    </recommendedName>
</protein>
<evidence type="ECO:0000256" key="1">
    <source>
        <dbReference type="ARBA" id="ARBA00009508"/>
    </source>
</evidence>
<comment type="similarity">
    <text evidence="1">Belongs to the complex I LYR family.</text>
</comment>
<dbReference type="InterPro" id="IPR008011">
    <property type="entry name" value="Complex1_LYR_dom"/>
</dbReference>
<evidence type="ECO:0000313" key="4">
    <source>
        <dbReference type="Proteomes" id="UP000807353"/>
    </source>
</evidence>
<dbReference type="OrthoDB" id="275715at2759"/>
<evidence type="ECO:0000259" key="2">
    <source>
        <dbReference type="Pfam" id="PF05347"/>
    </source>
</evidence>
<gene>
    <name evidence="3" type="ORF">BDZ94DRAFT_1305323</name>
</gene>
<dbReference type="AlphaFoldDB" id="A0A9P5YHH4"/>
<proteinExistence type="inferred from homology"/>
<dbReference type="Proteomes" id="UP000807353">
    <property type="component" value="Unassembled WGS sequence"/>
</dbReference>
<dbReference type="InterPro" id="IPR051522">
    <property type="entry name" value="ISC_assembly_LYR"/>
</dbReference>
<dbReference type="PANTHER" id="PTHR13166">
    <property type="entry name" value="PROTEIN C6ORF149"/>
    <property type="match status" value="1"/>
</dbReference>
<dbReference type="InterPro" id="IPR045297">
    <property type="entry name" value="Complex1_LYR_LYRM4"/>
</dbReference>
<dbReference type="CDD" id="cd20264">
    <property type="entry name" value="Complex1_LYR_LYRM4"/>
    <property type="match status" value="1"/>
</dbReference>
<evidence type="ECO:0000313" key="3">
    <source>
        <dbReference type="EMBL" id="KAF9467705.1"/>
    </source>
</evidence>
<reference evidence="3" key="1">
    <citation type="submission" date="2020-11" db="EMBL/GenBank/DDBJ databases">
        <authorList>
            <consortium name="DOE Joint Genome Institute"/>
            <person name="Ahrendt S."/>
            <person name="Riley R."/>
            <person name="Andreopoulos W."/>
            <person name="Labutti K."/>
            <person name="Pangilinan J."/>
            <person name="Ruiz-Duenas F.J."/>
            <person name="Barrasa J.M."/>
            <person name="Sanchez-Garcia M."/>
            <person name="Camarero S."/>
            <person name="Miyauchi S."/>
            <person name="Serrano A."/>
            <person name="Linde D."/>
            <person name="Babiker R."/>
            <person name="Drula E."/>
            <person name="Ayuso-Fernandez I."/>
            <person name="Pacheco R."/>
            <person name="Padilla G."/>
            <person name="Ferreira P."/>
            <person name="Barriuso J."/>
            <person name="Kellner H."/>
            <person name="Castanera R."/>
            <person name="Alfaro M."/>
            <person name="Ramirez L."/>
            <person name="Pisabarro A.G."/>
            <person name="Kuo A."/>
            <person name="Tritt A."/>
            <person name="Lipzen A."/>
            <person name="He G."/>
            <person name="Yan M."/>
            <person name="Ng V."/>
            <person name="Cullen D."/>
            <person name="Martin F."/>
            <person name="Rosso M.-N."/>
            <person name="Henrissat B."/>
            <person name="Hibbett D."/>
            <person name="Martinez A.T."/>
            <person name="Grigoriev I.V."/>
        </authorList>
    </citation>
    <scope>NUCLEOTIDE SEQUENCE</scope>
    <source>
        <strain evidence="3">CBS 247.69</strain>
    </source>
</reference>
<dbReference type="GO" id="GO:0016226">
    <property type="term" value="P:iron-sulfur cluster assembly"/>
    <property type="evidence" value="ECO:0007669"/>
    <property type="project" value="InterPro"/>
</dbReference>
<dbReference type="GO" id="GO:1990221">
    <property type="term" value="C:L-cysteine desulfurase complex"/>
    <property type="evidence" value="ECO:0007669"/>
    <property type="project" value="TreeGrafter"/>
</dbReference>
<feature type="domain" description="Complex 1 LYR protein" evidence="2">
    <location>
        <begin position="8"/>
        <end position="65"/>
    </location>
</feature>
<dbReference type="EMBL" id="MU150236">
    <property type="protein sequence ID" value="KAF9467705.1"/>
    <property type="molecule type" value="Genomic_DNA"/>
</dbReference>
<dbReference type="PANTHER" id="PTHR13166:SF7">
    <property type="entry name" value="LYR MOTIF-CONTAINING PROTEIN 4"/>
    <property type="match status" value="1"/>
</dbReference>
<dbReference type="Pfam" id="PF05347">
    <property type="entry name" value="Complex1_LYR"/>
    <property type="match status" value="1"/>
</dbReference>
<accession>A0A9P5YHH4</accession>
<organism evidence="3 4">
    <name type="scientific">Collybia nuda</name>
    <dbReference type="NCBI Taxonomy" id="64659"/>
    <lineage>
        <taxon>Eukaryota</taxon>
        <taxon>Fungi</taxon>
        <taxon>Dikarya</taxon>
        <taxon>Basidiomycota</taxon>
        <taxon>Agaricomycotina</taxon>
        <taxon>Agaricomycetes</taxon>
        <taxon>Agaricomycetidae</taxon>
        <taxon>Agaricales</taxon>
        <taxon>Tricholomatineae</taxon>
        <taxon>Clitocybaceae</taxon>
        <taxon>Collybia</taxon>
    </lineage>
</organism>
<comment type="caution">
    <text evidence="3">The sequence shown here is derived from an EMBL/GenBank/DDBJ whole genome shotgun (WGS) entry which is preliminary data.</text>
</comment>
<dbReference type="GO" id="GO:0005739">
    <property type="term" value="C:mitochondrion"/>
    <property type="evidence" value="ECO:0007669"/>
    <property type="project" value="TreeGrafter"/>
</dbReference>